<proteinExistence type="predicted"/>
<dbReference type="InterPro" id="IPR010982">
    <property type="entry name" value="Lambda_DNA-bd_dom_sf"/>
</dbReference>
<reference evidence="2 3" key="1">
    <citation type="submission" date="2018-05" db="EMBL/GenBank/DDBJ databases">
        <title>Genomic Encyclopedia of Type Strains, Phase IV (KMG-IV): sequencing the most valuable type-strain genomes for metagenomic binning, comparative biology and taxonomic classification.</title>
        <authorList>
            <person name="Goeker M."/>
        </authorList>
    </citation>
    <scope>NUCLEOTIDE SEQUENCE [LARGE SCALE GENOMIC DNA]</scope>
    <source>
        <strain evidence="2 3">DSM 16791</strain>
    </source>
</reference>
<evidence type="ECO:0000259" key="1">
    <source>
        <dbReference type="PROSITE" id="PS50943"/>
    </source>
</evidence>
<dbReference type="InterPro" id="IPR001387">
    <property type="entry name" value="Cro/C1-type_HTH"/>
</dbReference>
<organism evidence="2 3">
    <name type="scientific">Hoeflea marina</name>
    <dbReference type="NCBI Taxonomy" id="274592"/>
    <lineage>
        <taxon>Bacteria</taxon>
        <taxon>Pseudomonadati</taxon>
        <taxon>Pseudomonadota</taxon>
        <taxon>Alphaproteobacteria</taxon>
        <taxon>Hyphomicrobiales</taxon>
        <taxon>Rhizobiaceae</taxon>
        <taxon>Hoeflea</taxon>
    </lineage>
</organism>
<dbReference type="SUPFAM" id="SSF47413">
    <property type="entry name" value="lambda repressor-like DNA-binding domains"/>
    <property type="match status" value="1"/>
</dbReference>
<dbReference type="PROSITE" id="PS50943">
    <property type="entry name" value="HTH_CROC1"/>
    <property type="match status" value="1"/>
</dbReference>
<keyword evidence="3" id="KW-1185">Reference proteome</keyword>
<dbReference type="Pfam" id="PF01381">
    <property type="entry name" value="HTH_3"/>
    <property type="match status" value="1"/>
</dbReference>
<dbReference type="SMART" id="SM00530">
    <property type="entry name" value="HTH_XRE"/>
    <property type="match status" value="1"/>
</dbReference>
<dbReference type="RefSeq" id="WP_110032745.1">
    <property type="nucleotide sequence ID" value="NZ_QGTR01000003.1"/>
</dbReference>
<evidence type="ECO:0000313" key="2">
    <source>
        <dbReference type="EMBL" id="PWW00539.1"/>
    </source>
</evidence>
<dbReference type="GO" id="GO:0003677">
    <property type="term" value="F:DNA binding"/>
    <property type="evidence" value="ECO:0007669"/>
    <property type="project" value="InterPro"/>
</dbReference>
<feature type="domain" description="HTH cro/C1-type" evidence="1">
    <location>
        <begin position="8"/>
        <end position="66"/>
    </location>
</feature>
<protein>
    <submittedName>
        <fullName evidence="2">Transcriptional regulator with XRE-family HTH domain</fullName>
    </submittedName>
</protein>
<name>A0A317PIX1_9HYPH</name>
<gene>
    <name evidence="2" type="ORF">DFR52_103746</name>
</gene>
<accession>A0A317PIX1</accession>
<evidence type="ECO:0000313" key="3">
    <source>
        <dbReference type="Proteomes" id="UP000246352"/>
    </source>
</evidence>
<sequence>MTPFGAAIRKLRTERGVTQRQMAAALGVSAAYLSALEHGHRSEPNWETVQRIIGFFNVIWDDAEELQRLASLSRPRVVIDTAGLSARATEIANRLSAGMRHLDEQALDELDRLLLSANPQDRRPPPDRHR</sequence>
<dbReference type="EMBL" id="QGTR01000003">
    <property type="protein sequence ID" value="PWW00539.1"/>
    <property type="molecule type" value="Genomic_DNA"/>
</dbReference>
<dbReference type="Gene3D" id="1.10.260.40">
    <property type="entry name" value="lambda repressor-like DNA-binding domains"/>
    <property type="match status" value="1"/>
</dbReference>
<dbReference type="Proteomes" id="UP000246352">
    <property type="component" value="Unassembled WGS sequence"/>
</dbReference>
<dbReference type="OrthoDB" id="9809730at2"/>
<comment type="caution">
    <text evidence="2">The sequence shown here is derived from an EMBL/GenBank/DDBJ whole genome shotgun (WGS) entry which is preliminary data.</text>
</comment>
<dbReference type="CDD" id="cd00093">
    <property type="entry name" value="HTH_XRE"/>
    <property type="match status" value="1"/>
</dbReference>
<dbReference type="AlphaFoldDB" id="A0A317PIX1"/>